<gene>
    <name evidence="1" type="ORF">MSAN_01243800</name>
</gene>
<protein>
    <recommendedName>
        <fullName evidence="3">BTB domain-containing protein</fullName>
    </recommendedName>
</protein>
<proteinExistence type="predicted"/>
<comment type="caution">
    <text evidence="1">The sequence shown here is derived from an EMBL/GenBank/DDBJ whole genome shotgun (WGS) entry which is preliminary data.</text>
</comment>
<reference evidence="1" key="1">
    <citation type="submission" date="2020-05" db="EMBL/GenBank/DDBJ databases">
        <title>Mycena genomes resolve the evolution of fungal bioluminescence.</title>
        <authorList>
            <person name="Tsai I.J."/>
        </authorList>
    </citation>
    <scope>NUCLEOTIDE SEQUENCE</scope>
    <source>
        <strain evidence="1">160909Yilan</strain>
    </source>
</reference>
<accession>A0A8H6YIQ8</accession>
<dbReference type="OrthoDB" id="3893071at2759"/>
<dbReference type="AlphaFoldDB" id="A0A8H6YIQ8"/>
<organism evidence="1 2">
    <name type="scientific">Mycena sanguinolenta</name>
    <dbReference type="NCBI Taxonomy" id="230812"/>
    <lineage>
        <taxon>Eukaryota</taxon>
        <taxon>Fungi</taxon>
        <taxon>Dikarya</taxon>
        <taxon>Basidiomycota</taxon>
        <taxon>Agaricomycotina</taxon>
        <taxon>Agaricomycetes</taxon>
        <taxon>Agaricomycetidae</taxon>
        <taxon>Agaricales</taxon>
        <taxon>Marasmiineae</taxon>
        <taxon>Mycenaceae</taxon>
        <taxon>Mycena</taxon>
    </lineage>
</organism>
<evidence type="ECO:0000313" key="2">
    <source>
        <dbReference type="Proteomes" id="UP000623467"/>
    </source>
</evidence>
<sequence>MNLSATAALHSPQRVPELWFDDGTIVIQAGNSLYRVYRGALAGRSSVFRDMLSCPQPPESDLVEGCPFVELPDPEVEVTPFLKAIFDPVFFMPFPAKTEFDAVVGCLRLSNKYEVEYLRHRALVHFSSAYPTTLSKLDALLYRPGECPPLESQSWEVSMEPASRIRAIQLAREVDAPWILPRAFYTLSLNFNTLGVTIFHGAVYNGEKTCLSLEDQTSFLKGYNIQRNDTVDNLRFLLDPLDNQGCHRPGPAGCSLQKSKAMRHCPALLNKRPVNALYVWDGEAWHKLRNMCTPCLEALKKKHQDARQAFWDRLPEIYDLPSWEVLEQLRAAALAPSWNE</sequence>
<keyword evidence="2" id="KW-1185">Reference proteome</keyword>
<evidence type="ECO:0000313" key="1">
    <source>
        <dbReference type="EMBL" id="KAF7359031.1"/>
    </source>
</evidence>
<dbReference type="EMBL" id="JACAZH010000009">
    <property type="protein sequence ID" value="KAF7359031.1"/>
    <property type="molecule type" value="Genomic_DNA"/>
</dbReference>
<name>A0A8H6YIQ8_9AGAR</name>
<evidence type="ECO:0008006" key="3">
    <source>
        <dbReference type="Google" id="ProtNLM"/>
    </source>
</evidence>
<dbReference type="Proteomes" id="UP000623467">
    <property type="component" value="Unassembled WGS sequence"/>
</dbReference>